<dbReference type="InterPro" id="IPR046947">
    <property type="entry name" value="LytR-like"/>
</dbReference>
<dbReference type="InterPro" id="IPR007492">
    <property type="entry name" value="LytTR_DNA-bd_dom"/>
</dbReference>
<keyword evidence="3" id="KW-0614">Plasmid</keyword>
<dbReference type="SUPFAM" id="SSF52172">
    <property type="entry name" value="CheY-like"/>
    <property type="match status" value="1"/>
</dbReference>
<dbReference type="RefSeq" id="WP_338395017.1">
    <property type="nucleotide sequence ID" value="NZ_AP025315.1"/>
</dbReference>
<dbReference type="Gene3D" id="3.40.50.2300">
    <property type="match status" value="1"/>
</dbReference>
<dbReference type="PANTHER" id="PTHR37299">
    <property type="entry name" value="TRANSCRIPTIONAL REGULATOR-RELATED"/>
    <property type="match status" value="1"/>
</dbReference>
<evidence type="ECO:0000313" key="4">
    <source>
        <dbReference type="Proteomes" id="UP001348817"/>
    </source>
</evidence>
<evidence type="ECO:0000259" key="2">
    <source>
        <dbReference type="SMART" id="SM00850"/>
    </source>
</evidence>
<dbReference type="SMART" id="SM00448">
    <property type="entry name" value="REC"/>
    <property type="match status" value="1"/>
</dbReference>
<geneLocation type="plasmid" evidence="3 4">
    <name>pFA1</name>
</geneLocation>
<dbReference type="Pfam" id="PF00072">
    <property type="entry name" value="Response_reg"/>
    <property type="match status" value="1"/>
</dbReference>
<dbReference type="Pfam" id="PF04397">
    <property type="entry name" value="LytTR"/>
    <property type="match status" value="1"/>
</dbReference>
<gene>
    <name evidence="3" type="ORF">FUAX_39590</name>
</gene>
<accession>A0AAU9D1H9</accession>
<reference evidence="3 4" key="1">
    <citation type="submission" date="2021-12" db="EMBL/GenBank/DDBJ databases">
        <title>Genome sequencing of bacteria with rrn-lacking chromosome and rrn-plasmid.</title>
        <authorList>
            <person name="Anda M."/>
            <person name="Iwasaki W."/>
        </authorList>
    </citation>
    <scope>NUCLEOTIDE SEQUENCE [LARGE SCALE GENOMIC DNA]</scope>
    <source>
        <strain evidence="3 4">DSM 100852</strain>
        <plasmid evidence="3 4">pFA1</plasmid>
    </source>
</reference>
<dbReference type="KEGG" id="fax:FUAX_39590"/>
<sequence>MEQRKIKCLLVDDEKLSRELVGAYIRKIPALEIVGECSNIIEAKEVIDREQVDLLLLDIEMPNLTGIDFLRMLRNPPVTILITAYSSYAVESYELDVVDYLLKPVEFDRFFKAIYKALEIIAPECFRNDDKRTAERKEAEPLSPNGAEYFFVKSDKNIIKVVLKEILYIESLREYVKIVTKTQSVITLQSLSRLEEILPSNSFQRIHRSFIVNVEKVDKVKGNEVFVGENRLTISKGQREKFINMINTHRLF</sequence>
<feature type="domain" description="Response regulatory" evidence="1">
    <location>
        <begin position="6"/>
        <end position="114"/>
    </location>
</feature>
<feature type="domain" description="HTH LytTR-type" evidence="2">
    <location>
        <begin position="156"/>
        <end position="247"/>
    </location>
</feature>
<name>A0AAU9D1H9_9BACT</name>
<dbReference type="Gene3D" id="2.40.50.1020">
    <property type="entry name" value="LytTr DNA-binding domain"/>
    <property type="match status" value="1"/>
</dbReference>
<dbReference type="InterPro" id="IPR001789">
    <property type="entry name" value="Sig_transdc_resp-reg_receiver"/>
</dbReference>
<dbReference type="InterPro" id="IPR011006">
    <property type="entry name" value="CheY-like_superfamily"/>
</dbReference>
<protein>
    <submittedName>
        <fullName evidence="3">DNA-binding response regulator</fullName>
    </submittedName>
</protein>
<dbReference type="EMBL" id="AP025315">
    <property type="protein sequence ID" value="BDD11527.1"/>
    <property type="molecule type" value="Genomic_DNA"/>
</dbReference>
<dbReference type="GO" id="GO:0000156">
    <property type="term" value="F:phosphorelay response regulator activity"/>
    <property type="evidence" value="ECO:0007669"/>
    <property type="project" value="InterPro"/>
</dbReference>
<dbReference type="Proteomes" id="UP001348817">
    <property type="component" value="Plasmid pFA1"/>
</dbReference>
<organism evidence="3 4">
    <name type="scientific">Fulvitalea axinellae</name>
    <dbReference type="NCBI Taxonomy" id="1182444"/>
    <lineage>
        <taxon>Bacteria</taxon>
        <taxon>Pseudomonadati</taxon>
        <taxon>Bacteroidota</taxon>
        <taxon>Cytophagia</taxon>
        <taxon>Cytophagales</taxon>
        <taxon>Persicobacteraceae</taxon>
        <taxon>Fulvitalea</taxon>
    </lineage>
</organism>
<dbReference type="PANTHER" id="PTHR37299:SF1">
    <property type="entry name" value="STAGE 0 SPORULATION PROTEIN A HOMOLOG"/>
    <property type="match status" value="1"/>
</dbReference>
<keyword evidence="3" id="KW-0238">DNA-binding</keyword>
<proteinExistence type="predicted"/>
<dbReference type="AlphaFoldDB" id="A0AAU9D1H9"/>
<evidence type="ECO:0000259" key="1">
    <source>
        <dbReference type="SMART" id="SM00448"/>
    </source>
</evidence>
<dbReference type="GO" id="GO:0003677">
    <property type="term" value="F:DNA binding"/>
    <property type="evidence" value="ECO:0007669"/>
    <property type="project" value="UniProtKB-KW"/>
</dbReference>
<dbReference type="SMART" id="SM00850">
    <property type="entry name" value="LytTR"/>
    <property type="match status" value="1"/>
</dbReference>
<keyword evidence="4" id="KW-1185">Reference proteome</keyword>
<evidence type="ECO:0000313" key="3">
    <source>
        <dbReference type="EMBL" id="BDD11527.1"/>
    </source>
</evidence>